<keyword evidence="1" id="KW-0732">Signal</keyword>
<evidence type="ECO:0000313" key="3">
    <source>
        <dbReference type="Proteomes" id="UP000693970"/>
    </source>
</evidence>
<reference evidence="2" key="1">
    <citation type="journal article" date="2021" name="Sci. Rep.">
        <title>Diploid genomic architecture of Nitzschia inconspicua, an elite biomass production diatom.</title>
        <authorList>
            <person name="Oliver A."/>
            <person name="Podell S."/>
            <person name="Pinowska A."/>
            <person name="Traller J.C."/>
            <person name="Smith S.R."/>
            <person name="McClure R."/>
            <person name="Beliaev A."/>
            <person name="Bohutskyi P."/>
            <person name="Hill E.A."/>
            <person name="Rabines A."/>
            <person name="Zheng H."/>
            <person name="Allen L.Z."/>
            <person name="Kuo A."/>
            <person name="Grigoriev I.V."/>
            <person name="Allen A.E."/>
            <person name="Hazlebeck D."/>
            <person name="Allen E.E."/>
        </authorList>
    </citation>
    <scope>NUCLEOTIDE SEQUENCE</scope>
    <source>
        <strain evidence="2">Hildebrandi</strain>
    </source>
</reference>
<sequence length="178" mass="19148">MVSLSNKPSFPLFMLLLGSMILSVLTFQSTVSISVDRERTANASTMSRVYTSSKSSTLFAQISQQEAQKAIDKVVQALRKDSAANQELGKLQKVTTVLGFGSPQPETVAVRFNASFQKSGFGRSSVPLPFGLGQSNKSEGRGTMVGQVKASVNQKTGKIVSVSVFRDLGYGRSFNLKV</sequence>
<accession>A0A9K3PR98</accession>
<evidence type="ECO:0000313" key="2">
    <source>
        <dbReference type="EMBL" id="KAG7356456.1"/>
    </source>
</evidence>
<gene>
    <name evidence="2" type="ORF">IV203_001142</name>
</gene>
<dbReference type="EMBL" id="JAGRRH010000015">
    <property type="protein sequence ID" value="KAG7356456.1"/>
    <property type="molecule type" value="Genomic_DNA"/>
</dbReference>
<name>A0A9K3PR98_9STRA</name>
<comment type="caution">
    <text evidence="2">The sequence shown here is derived from an EMBL/GenBank/DDBJ whole genome shotgun (WGS) entry which is preliminary data.</text>
</comment>
<organism evidence="2 3">
    <name type="scientific">Nitzschia inconspicua</name>
    <dbReference type="NCBI Taxonomy" id="303405"/>
    <lineage>
        <taxon>Eukaryota</taxon>
        <taxon>Sar</taxon>
        <taxon>Stramenopiles</taxon>
        <taxon>Ochrophyta</taxon>
        <taxon>Bacillariophyta</taxon>
        <taxon>Bacillariophyceae</taxon>
        <taxon>Bacillariophycidae</taxon>
        <taxon>Bacillariales</taxon>
        <taxon>Bacillariaceae</taxon>
        <taxon>Nitzschia</taxon>
    </lineage>
</organism>
<dbReference type="Proteomes" id="UP000693970">
    <property type="component" value="Unassembled WGS sequence"/>
</dbReference>
<keyword evidence="3" id="KW-1185">Reference proteome</keyword>
<feature type="signal peptide" evidence="1">
    <location>
        <begin position="1"/>
        <end position="26"/>
    </location>
</feature>
<dbReference type="AlphaFoldDB" id="A0A9K3PR98"/>
<proteinExistence type="predicted"/>
<reference evidence="2" key="2">
    <citation type="submission" date="2021-04" db="EMBL/GenBank/DDBJ databases">
        <authorList>
            <person name="Podell S."/>
        </authorList>
    </citation>
    <scope>NUCLEOTIDE SEQUENCE</scope>
    <source>
        <strain evidence="2">Hildebrandi</strain>
    </source>
</reference>
<feature type="chain" id="PRO_5039932527" evidence="1">
    <location>
        <begin position="27"/>
        <end position="178"/>
    </location>
</feature>
<dbReference type="OrthoDB" id="199415at2759"/>
<evidence type="ECO:0000256" key="1">
    <source>
        <dbReference type="SAM" id="SignalP"/>
    </source>
</evidence>
<protein>
    <submittedName>
        <fullName evidence="2">Uncharacterized protein</fullName>
    </submittedName>
</protein>